<feature type="non-terminal residue" evidence="1">
    <location>
        <position position="111"/>
    </location>
</feature>
<protein>
    <submittedName>
        <fullName evidence="1">Uncharacterized protein</fullName>
    </submittedName>
</protein>
<keyword evidence="2" id="KW-1185">Reference proteome</keyword>
<dbReference type="EMBL" id="BFEA01003727">
    <property type="protein sequence ID" value="GBG45285.1"/>
    <property type="molecule type" value="Genomic_DNA"/>
</dbReference>
<dbReference type="AlphaFoldDB" id="A0A388JKH4"/>
<accession>A0A388JKH4</accession>
<evidence type="ECO:0000313" key="1">
    <source>
        <dbReference type="EMBL" id="GBG45285.1"/>
    </source>
</evidence>
<organism evidence="1 2">
    <name type="scientific">Chara braunii</name>
    <name type="common">Braun's stonewort</name>
    <dbReference type="NCBI Taxonomy" id="69332"/>
    <lineage>
        <taxon>Eukaryota</taxon>
        <taxon>Viridiplantae</taxon>
        <taxon>Streptophyta</taxon>
        <taxon>Charophyceae</taxon>
        <taxon>Charales</taxon>
        <taxon>Characeae</taxon>
        <taxon>Chara</taxon>
    </lineage>
</organism>
<gene>
    <name evidence="1" type="ORF">CBR_g78704</name>
</gene>
<proteinExistence type="predicted"/>
<dbReference type="Proteomes" id="UP000265515">
    <property type="component" value="Unassembled WGS sequence"/>
</dbReference>
<comment type="caution">
    <text evidence="1">The sequence shown here is derived from an EMBL/GenBank/DDBJ whole genome shotgun (WGS) entry which is preliminary data.</text>
</comment>
<sequence length="111" mass="12394">MLVARQIPLGAFAVRLQSNVQRSKVTLRFFQRSTFSVQQRHSVEQCLVSLISASCAHPSENRLLSSKASTQRGISPKAILRFFSGQRESEVSKPTMEAKWWSKDTVAVVTG</sequence>
<dbReference type="Gramene" id="GBG45285">
    <property type="protein sequence ID" value="GBG45285"/>
    <property type="gene ID" value="CBR_g78704"/>
</dbReference>
<evidence type="ECO:0000313" key="2">
    <source>
        <dbReference type="Proteomes" id="UP000265515"/>
    </source>
</evidence>
<name>A0A388JKH4_CHABU</name>
<reference evidence="1 2" key="1">
    <citation type="journal article" date="2018" name="Cell">
        <title>The Chara Genome: Secondary Complexity and Implications for Plant Terrestrialization.</title>
        <authorList>
            <person name="Nishiyama T."/>
            <person name="Sakayama H."/>
            <person name="Vries J.D."/>
            <person name="Buschmann H."/>
            <person name="Saint-Marcoux D."/>
            <person name="Ullrich K.K."/>
            <person name="Haas F.B."/>
            <person name="Vanderstraeten L."/>
            <person name="Becker D."/>
            <person name="Lang D."/>
            <person name="Vosolsobe S."/>
            <person name="Rombauts S."/>
            <person name="Wilhelmsson P.K.I."/>
            <person name="Janitza P."/>
            <person name="Kern R."/>
            <person name="Heyl A."/>
            <person name="Rumpler F."/>
            <person name="Villalobos L.I.A.C."/>
            <person name="Clay J.M."/>
            <person name="Skokan R."/>
            <person name="Toyoda A."/>
            <person name="Suzuki Y."/>
            <person name="Kagoshima H."/>
            <person name="Schijlen E."/>
            <person name="Tajeshwar N."/>
            <person name="Catarino B."/>
            <person name="Hetherington A.J."/>
            <person name="Saltykova A."/>
            <person name="Bonnot C."/>
            <person name="Breuninger H."/>
            <person name="Symeonidi A."/>
            <person name="Radhakrishnan G.V."/>
            <person name="Van Nieuwerburgh F."/>
            <person name="Deforce D."/>
            <person name="Chang C."/>
            <person name="Karol K.G."/>
            <person name="Hedrich R."/>
            <person name="Ulvskov P."/>
            <person name="Glockner G."/>
            <person name="Delwiche C.F."/>
            <person name="Petrasek J."/>
            <person name="Van de Peer Y."/>
            <person name="Friml J."/>
            <person name="Beilby M."/>
            <person name="Dolan L."/>
            <person name="Kohara Y."/>
            <person name="Sugano S."/>
            <person name="Fujiyama A."/>
            <person name="Delaux P.-M."/>
            <person name="Quint M."/>
            <person name="TheiBen G."/>
            <person name="Hagemann M."/>
            <person name="Harholt J."/>
            <person name="Dunand C."/>
            <person name="Zachgo S."/>
            <person name="Langdale J."/>
            <person name="Maumus F."/>
            <person name="Straeten D.V.D."/>
            <person name="Gould S.B."/>
            <person name="Rensing S.A."/>
        </authorList>
    </citation>
    <scope>NUCLEOTIDE SEQUENCE [LARGE SCALE GENOMIC DNA]</scope>
    <source>
        <strain evidence="1 2">S276</strain>
    </source>
</reference>